<proteinExistence type="predicted"/>
<sequence length="302" mass="32234">MTDQLVRGDRNPATAETTSYPPPTGLLVAVDERCDLGCKFCLRADVGRSALDLPTYARALSRCKELGATSVCLTGGEPTDHPDFRELVRVAVQFGYACSVVTAAREGRRLDTLASVAGLLSHVTVSADSLGAQRVGATERTITGSAAVFDALGHGRASLHVTVWELEDADLEAMAAIDAAFGVEFELSPLLLTDHQLKKATPEAVRSRYAGDLAALRDRFGLSDRFTDALAALDRSLAGTLDRTCSSDRLYLSPRGALRRCPYDRKNEVDVRLSRKAVADGVRALHASPSAVGSRCALLCGE</sequence>
<feature type="compositionally biased region" description="Basic and acidic residues" evidence="5">
    <location>
        <begin position="1"/>
        <end position="10"/>
    </location>
</feature>
<organism evidence="7">
    <name type="scientific">Streptomyces anulatus</name>
    <name type="common">Streptomyces chrysomallus</name>
    <dbReference type="NCBI Taxonomy" id="1892"/>
    <lineage>
        <taxon>Bacteria</taxon>
        <taxon>Bacillati</taxon>
        <taxon>Actinomycetota</taxon>
        <taxon>Actinomycetes</taxon>
        <taxon>Kitasatosporales</taxon>
        <taxon>Streptomycetaceae</taxon>
        <taxon>Streptomyces</taxon>
    </lineage>
</organism>
<feature type="region of interest" description="Disordered" evidence="5">
    <location>
        <begin position="1"/>
        <end position="20"/>
    </location>
</feature>
<name>A0A6G3SWS4_STRAQ</name>
<dbReference type="PROSITE" id="PS51918">
    <property type="entry name" value="RADICAL_SAM"/>
    <property type="match status" value="1"/>
</dbReference>
<dbReference type="InterPro" id="IPR007197">
    <property type="entry name" value="rSAM"/>
</dbReference>
<dbReference type="GO" id="GO:0051536">
    <property type="term" value="F:iron-sulfur cluster binding"/>
    <property type="evidence" value="ECO:0007669"/>
    <property type="project" value="UniProtKB-KW"/>
</dbReference>
<feature type="domain" description="Radical SAM core" evidence="6">
    <location>
        <begin position="20"/>
        <end position="223"/>
    </location>
</feature>
<comment type="caution">
    <text evidence="7">The sequence shown here is derived from an EMBL/GenBank/DDBJ whole genome shotgun (WGS) entry which is preliminary data.</text>
</comment>
<evidence type="ECO:0000256" key="2">
    <source>
        <dbReference type="ARBA" id="ARBA00022723"/>
    </source>
</evidence>
<evidence type="ECO:0000256" key="1">
    <source>
        <dbReference type="ARBA" id="ARBA00022691"/>
    </source>
</evidence>
<dbReference type="CDD" id="cd01335">
    <property type="entry name" value="Radical_SAM"/>
    <property type="match status" value="1"/>
</dbReference>
<dbReference type="GO" id="GO:0003824">
    <property type="term" value="F:catalytic activity"/>
    <property type="evidence" value="ECO:0007669"/>
    <property type="project" value="InterPro"/>
</dbReference>
<dbReference type="PANTHER" id="PTHR11228:SF7">
    <property type="entry name" value="PQQA PEPTIDE CYCLASE"/>
    <property type="match status" value="1"/>
</dbReference>
<evidence type="ECO:0000259" key="6">
    <source>
        <dbReference type="PROSITE" id="PS51918"/>
    </source>
</evidence>
<gene>
    <name evidence="7" type="ORF">G3I43_25370</name>
</gene>
<dbReference type="SFLD" id="SFLDG01067">
    <property type="entry name" value="SPASM/twitch_domain_containing"/>
    <property type="match status" value="1"/>
</dbReference>
<dbReference type="Pfam" id="PF04055">
    <property type="entry name" value="Radical_SAM"/>
    <property type="match status" value="1"/>
</dbReference>
<evidence type="ECO:0000313" key="7">
    <source>
        <dbReference type="EMBL" id="NEB87477.1"/>
    </source>
</evidence>
<dbReference type="SUPFAM" id="SSF102114">
    <property type="entry name" value="Radical SAM enzymes"/>
    <property type="match status" value="1"/>
</dbReference>
<keyword evidence="1" id="KW-0949">S-adenosyl-L-methionine</keyword>
<dbReference type="PANTHER" id="PTHR11228">
    <property type="entry name" value="RADICAL SAM DOMAIN PROTEIN"/>
    <property type="match status" value="1"/>
</dbReference>
<accession>A0A6G3SWS4</accession>
<reference evidence="7" key="1">
    <citation type="submission" date="2020-01" db="EMBL/GenBank/DDBJ databases">
        <title>Insect and environment-associated Actinomycetes.</title>
        <authorList>
            <person name="Currrie C."/>
            <person name="Chevrette M."/>
            <person name="Carlson C."/>
            <person name="Stubbendieck R."/>
            <person name="Wendt-Pienkowski E."/>
        </authorList>
    </citation>
    <scope>NUCLEOTIDE SEQUENCE</scope>
    <source>
        <strain evidence="7">SID505</strain>
    </source>
</reference>
<keyword evidence="2" id="KW-0479">Metal-binding</keyword>
<dbReference type="InterPro" id="IPR058240">
    <property type="entry name" value="rSAM_sf"/>
</dbReference>
<dbReference type="EMBL" id="JAAGMK010000725">
    <property type="protein sequence ID" value="NEB87477.1"/>
    <property type="molecule type" value="Genomic_DNA"/>
</dbReference>
<keyword evidence="4" id="KW-0411">Iron-sulfur</keyword>
<dbReference type="SFLD" id="SFLDS00029">
    <property type="entry name" value="Radical_SAM"/>
    <property type="match status" value="1"/>
</dbReference>
<dbReference type="RefSeq" id="WP_073800301.1">
    <property type="nucleotide sequence ID" value="NZ_JAAGLK010000153.1"/>
</dbReference>
<protein>
    <submittedName>
        <fullName evidence="7">Radical SAM protein</fullName>
    </submittedName>
</protein>
<keyword evidence="3" id="KW-0408">Iron</keyword>
<dbReference type="InterPro" id="IPR013785">
    <property type="entry name" value="Aldolase_TIM"/>
</dbReference>
<evidence type="ECO:0000256" key="4">
    <source>
        <dbReference type="ARBA" id="ARBA00023014"/>
    </source>
</evidence>
<dbReference type="GO" id="GO:0046872">
    <property type="term" value="F:metal ion binding"/>
    <property type="evidence" value="ECO:0007669"/>
    <property type="project" value="UniProtKB-KW"/>
</dbReference>
<evidence type="ECO:0000256" key="3">
    <source>
        <dbReference type="ARBA" id="ARBA00023004"/>
    </source>
</evidence>
<evidence type="ECO:0000256" key="5">
    <source>
        <dbReference type="SAM" id="MobiDB-lite"/>
    </source>
</evidence>
<dbReference type="AlphaFoldDB" id="A0A6G3SWS4"/>
<dbReference type="Gene3D" id="3.20.20.70">
    <property type="entry name" value="Aldolase class I"/>
    <property type="match status" value="1"/>
</dbReference>
<dbReference type="InterPro" id="IPR050377">
    <property type="entry name" value="Radical_SAM_PqqE_MftC-like"/>
</dbReference>